<reference evidence="2 3" key="1">
    <citation type="journal article" date="2018" name="Biotechnol. Adv.">
        <title>Improved genomic resources and new bioinformatic workflow for the carcinogenic parasite Clonorchis sinensis: Biotechnological implications.</title>
        <authorList>
            <person name="Wang D."/>
            <person name="Korhonen P.K."/>
            <person name="Gasser R.B."/>
            <person name="Young N.D."/>
        </authorList>
    </citation>
    <scope>NUCLEOTIDE SEQUENCE [LARGE SCALE GENOMIC DNA]</scope>
    <source>
        <strain evidence="2">Cs-k2</strain>
    </source>
</reference>
<evidence type="ECO:0000313" key="2">
    <source>
        <dbReference type="EMBL" id="KAG5450760.1"/>
    </source>
</evidence>
<dbReference type="Proteomes" id="UP000286415">
    <property type="component" value="Unassembled WGS sequence"/>
</dbReference>
<evidence type="ECO:0000313" key="3">
    <source>
        <dbReference type="Proteomes" id="UP000286415"/>
    </source>
</evidence>
<dbReference type="EMBL" id="NIRI02000042">
    <property type="protein sequence ID" value="KAG5450760.1"/>
    <property type="molecule type" value="Genomic_DNA"/>
</dbReference>
<sequence>MRLLGQDSYDVHKVAEPEFSQSDGHSDNLSAFRLDARKRQTTSHCRDGVFKYVKTSSHDNEGHTFYAWIAIFRQIFTSPYGNVYPEPLPDRKHKPKAFSYTPADLTSKNA</sequence>
<evidence type="ECO:0000256" key="1">
    <source>
        <dbReference type="SAM" id="MobiDB-lite"/>
    </source>
</evidence>
<keyword evidence="3" id="KW-1185">Reference proteome</keyword>
<comment type="caution">
    <text evidence="2">The sequence shown here is derived from an EMBL/GenBank/DDBJ whole genome shotgun (WGS) entry which is preliminary data.</text>
</comment>
<feature type="region of interest" description="Disordered" evidence="1">
    <location>
        <begin position="87"/>
        <end position="110"/>
    </location>
</feature>
<protein>
    <submittedName>
        <fullName evidence="2">Uncharacterized protein</fullName>
    </submittedName>
</protein>
<proteinExistence type="predicted"/>
<reference evidence="2 3" key="2">
    <citation type="journal article" date="2021" name="Genomics">
        <title>High-quality reference genome for Clonorchis sinensis.</title>
        <authorList>
            <person name="Young N.D."/>
            <person name="Stroehlein A.J."/>
            <person name="Kinkar L."/>
            <person name="Wang T."/>
            <person name="Sohn W.M."/>
            <person name="Chang B.C.H."/>
            <person name="Kaur P."/>
            <person name="Weisz D."/>
            <person name="Dudchenko O."/>
            <person name="Aiden E.L."/>
            <person name="Korhonen P.K."/>
            <person name="Gasser R.B."/>
        </authorList>
    </citation>
    <scope>NUCLEOTIDE SEQUENCE [LARGE SCALE GENOMIC DNA]</scope>
    <source>
        <strain evidence="2">Cs-k2</strain>
    </source>
</reference>
<accession>A0A8T1MNX9</accession>
<name>A0A8T1MNX9_CLOSI</name>
<dbReference type="AlphaFoldDB" id="A0A8T1MNX9"/>
<organism evidence="2 3">
    <name type="scientific">Clonorchis sinensis</name>
    <name type="common">Chinese liver fluke</name>
    <dbReference type="NCBI Taxonomy" id="79923"/>
    <lineage>
        <taxon>Eukaryota</taxon>
        <taxon>Metazoa</taxon>
        <taxon>Spiralia</taxon>
        <taxon>Lophotrochozoa</taxon>
        <taxon>Platyhelminthes</taxon>
        <taxon>Trematoda</taxon>
        <taxon>Digenea</taxon>
        <taxon>Opisthorchiida</taxon>
        <taxon>Opisthorchiata</taxon>
        <taxon>Opisthorchiidae</taxon>
        <taxon>Clonorchis</taxon>
    </lineage>
</organism>
<gene>
    <name evidence="2" type="ORF">CSKR_201272</name>
</gene>